<evidence type="ECO:0000313" key="3">
    <source>
        <dbReference type="EMBL" id="MCK9878976.1"/>
    </source>
</evidence>
<feature type="region of interest" description="Disordered" evidence="1">
    <location>
        <begin position="198"/>
        <end position="229"/>
    </location>
</feature>
<comment type="caution">
    <text evidence="3">The sequence shown here is derived from an EMBL/GenBank/DDBJ whole genome shotgun (WGS) entry which is preliminary data.</text>
</comment>
<feature type="transmembrane region" description="Helical" evidence="2">
    <location>
        <begin position="447"/>
        <end position="471"/>
    </location>
</feature>
<keyword evidence="2" id="KW-0472">Membrane</keyword>
<protein>
    <submittedName>
        <fullName evidence="3">Uncharacterized protein</fullName>
    </submittedName>
</protein>
<feature type="region of interest" description="Disordered" evidence="1">
    <location>
        <begin position="1"/>
        <end position="21"/>
    </location>
</feature>
<feature type="compositionally biased region" description="Low complexity" evidence="1">
    <location>
        <begin position="953"/>
        <end position="972"/>
    </location>
</feature>
<dbReference type="InterPro" id="IPR051412">
    <property type="entry name" value="Formin_Homology_Diaphanous_sf"/>
</dbReference>
<feature type="compositionally biased region" description="Gly residues" evidence="1">
    <location>
        <begin position="617"/>
        <end position="637"/>
    </location>
</feature>
<feature type="compositionally biased region" description="Gly residues" evidence="1">
    <location>
        <begin position="210"/>
        <end position="225"/>
    </location>
</feature>
<dbReference type="PANTHER" id="PTHR45691">
    <property type="entry name" value="PROTEIN DIAPHANOUS"/>
    <property type="match status" value="1"/>
</dbReference>
<evidence type="ECO:0000313" key="4">
    <source>
        <dbReference type="Proteomes" id="UP001201873"/>
    </source>
</evidence>
<reference evidence="3 4" key="1">
    <citation type="submission" date="2022-04" db="EMBL/GenBank/DDBJ databases">
        <title>Genome diversity in the genus Frankia.</title>
        <authorList>
            <person name="Carlos-Shanley C."/>
            <person name="Hahn D."/>
        </authorList>
    </citation>
    <scope>NUCLEOTIDE SEQUENCE [LARGE SCALE GENOMIC DNA]</scope>
    <source>
        <strain evidence="3 4">Ag45/Mut15</strain>
    </source>
</reference>
<keyword evidence="2" id="KW-1133">Transmembrane helix</keyword>
<dbReference type="EMBL" id="JALKFT010000056">
    <property type="protein sequence ID" value="MCK9878976.1"/>
    <property type="molecule type" value="Genomic_DNA"/>
</dbReference>
<feature type="compositionally biased region" description="Pro residues" evidence="1">
    <location>
        <begin position="894"/>
        <end position="923"/>
    </location>
</feature>
<sequence>MTSTVAPPGAGDDHAGGDEDDASMVVVLDLRDDPRRVLSTPIGALQREYASQAGRRDVDTSRILVVADVARLEEYRDFLVRVSAAATQLLVLGLGRRPHPERLYLPAVAELPVLWAGDLRGVRWTPGRPGRVLGPDEDAQPNLAALLQALSIPSVFSRARGVVLRCTYQVAAPAIHLLLGRVSRDVLDQAAGQAFEHFTQDDNGIPPGPGGAGLPGGAGGAGPGDGTRSVVPQEAARIDRLLTGSATTDVAGIGSIINPNGQLPAAAVAARRHLDEAAALITALRDEPFAPRRSVAAEGLVPVGSLVWTELTQAGAHLGTLAVELHRALTDQGGSDGVGPQQRHILALLGVQMVPVPAAAAAQVRTALARQTDAALGARETLAATARRLRDLAVRARPTGSAQYAQRVPQICPPELITTLRTPPPFPRWLHPGMLSTAFLSTLLAGLWFPVGVLGALVAAALTVGIAVRLYQRRPIPQPREPADPRDLPLSALIWYGLDALGGAVVGIGVGVVLPRPSLGIGVALLLVGLALAFAPLVWWRRAVNAWQRRLRLNEAANAISGLGALLVSVGLNEWVLADERLGTARLASAVADAVDAAQATLRELRPTPVGPRGPARPGGFGPSGGFGPPGGFGPSGRPGQPWGFPAPARPGQPGGLDPTPGGAAANSGVLGPAGDGSTLGVGSAVGRQLLAHQGELADIVTGDVAAAIRTVLNTHGEEIARMRREDLGRDVHDALHTLLTAYDRHLERRGPLAPPPFDTDQRRRVELARRVWQQSPELGQLGRATSSHPQLLQLTNEEDLRLLDSTPDTAAYIRFIPRIANPGREEATGSPDIAGLIRLTELTSGSVRRASPPSTPQQRPTSPPAPPVPAGTPDVAQGPTGPAANDDTSPSLAAPPTPPAPPTPDGPPPQRPVSDPPPPAPARPADSVADEVWSGETTVGSPGTPPAAQPVEASPAEALPAEALPAEPSPAQARPAPLTAAKPDVPAPVPPTVRSAPRPDVPEAASAVVPDPAATRVERTSTEADDLW</sequence>
<proteinExistence type="predicted"/>
<feature type="transmembrane region" description="Helical" evidence="2">
    <location>
        <begin position="519"/>
        <end position="540"/>
    </location>
</feature>
<evidence type="ECO:0000256" key="2">
    <source>
        <dbReference type="SAM" id="Phobius"/>
    </source>
</evidence>
<gene>
    <name evidence="3" type="ORF">MXD59_24995</name>
</gene>
<feature type="transmembrane region" description="Helical" evidence="2">
    <location>
        <begin position="492"/>
        <end position="513"/>
    </location>
</feature>
<dbReference type="RefSeq" id="WP_248827031.1">
    <property type="nucleotide sequence ID" value="NZ_JALKFT010000056.1"/>
</dbReference>
<dbReference type="Proteomes" id="UP001201873">
    <property type="component" value="Unassembled WGS sequence"/>
</dbReference>
<feature type="compositionally biased region" description="Pro residues" evidence="1">
    <location>
        <begin position="862"/>
        <end position="871"/>
    </location>
</feature>
<keyword evidence="2" id="KW-0812">Transmembrane</keyword>
<accession>A0ABT0K5J7</accession>
<organism evidence="3 4">
    <name type="scientific">Frankia umida</name>
    <dbReference type="NCBI Taxonomy" id="573489"/>
    <lineage>
        <taxon>Bacteria</taxon>
        <taxon>Bacillati</taxon>
        <taxon>Actinomycetota</taxon>
        <taxon>Actinomycetes</taxon>
        <taxon>Frankiales</taxon>
        <taxon>Frankiaceae</taxon>
        <taxon>Frankia</taxon>
    </lineage>
</organism>
<feature type="region of interest" description="Disordered" evidence="1">
    <location>
        <begin position="844"/>
        <end position="1029"/>
    </location>
</feature>
<evidence type="ECO:0000256" key="1">
    <source>
        <dbReference type="SAM" id="MobiDB-lite"/>
    </source>
</evidence>
<feature type="region of interest" description="Disordered" evidence="1">
    <location>
        <begin position="602"/>
        <end position="672"/>
    </location>
</feature>
<feature type="compositionally biased region" description="Low complexity" evidence="1">
    <location>
        <begin position="1"/>
        <end position="10"/>
    </location>
</feature>
<feature type="compositionally biased region" description="Low complexity" evidence="1">
    <location>
        <begin position="849"/>
        <end position="861"/>
    </location>
</feature>
<keyword evidence="4" id="KW-1185">Reference proteome</keyword>
<name>A0ABT0K5J7_9ACTN</name>
<dbReference type="PANTHER" id="PTHR45691:SF6">
    <property type="entry name" value="PROTEIN DIAPHANOUS"/>
    <property type="match status" value="1"/>
</dbReference>